<dbReference type="EMBL" id="LVZK01000001">
    <property type="protein sequence ID" value="OAP86310.1"/>
    <property type="molecule type" value="Genomic_DNA"/>
</dbReference>
<sequence length="150" mass="15878">MDATVQAAVADATRLFVLPGWPEASAQAGADHVADALARIHATATKEPAPAKKPKDGAEDASVQYPVRTFVATWTELDQRRTHYDPAALAVKLTGEHLATFLRVVEHTVAFADALQSALTKPGGTTASGTVDVNDERVDEPAGRPQLRAI</sequence>
<evidence type="ECO:0000256" key="1">
    <source>
        <dbReference type="SAM" id="MobiDB-lite"/>
    </source>
</evidence>
<dbReference type="STRING" id="1823756.A4H34_03875"/>
<dbReference type="OrthoDB" id="3176965at2"/>
<evidence type="ECO:0000313" key="2">
    <source>
        <dbReference type="EMBL" id="OAP86310.1"/>
    </source>
</evidence>
<feature type="region of interest" description="Disordered" evidence="1">
    <location>
        <begin position="121"/>
        <end position="150"/>
    </location>
</feature>
<organism evidence="2 3">
    <name type="scientific">Peptidiphaga gingivicola</name>
    <dbReference type="NCBI Taxonomy" id="2741497"/>
    <lineage>
        <taxon>Bacteria</taxon>
        <taxon>Bacillati</taxon>
        <taxon>Actinomycetota</taxon>
        <taxon>Actinomycetes</taxon>
        <taxon>Actinomycetales</taxon>
        <taxon>Actinomycetaceae</taxon>
        <taxon>Peptidiphaga</taxon>
    </lineage>
</organism>
<feature type="compositionally biased region" description="Polar residues" evidence="1">
    <location>
        <begin position="121"/>
        <end position="131"/>
    </location>
</feature>
<reference evidence="2 3" key="1">
    <citation type="submission" date="2016-04" db="EMBL/GenBank/DDBJ databases">
        <title>Peptidophaga gingivicola gen. nov., sp. nov., isolated from human subgingival plaque.</title>
        <authorList>
            <person name="Beall C.J."/>
            <person name="Mokrzan E.M."/>
            <person name="Griffen A.L."/>
            <person name="Leys E.J."/>
        </authorList>
    </citation>
    <scope>NUCLEOTIDE SEQUENCE [LARGE SCALE GENOMIC DNA]</scope>
    <source>
        <strain evidence="2 3">BA112</strain>
    </source>
</reference>
<protein>
    <submittedName>
        <fullName evidence="2">Uncharacterized protein</fullName>
    </submittedName>
</protein>
<dbReference type="Proteomes" id="UP000078368">
    <property type="component" value="Unassembled WGS sequence"/>
</dbReference>
<accession>A0A179B4C1</accession>
<name>A0A179B4C1_9ACTO</name>
<gene>
    <name evidence="2" type="ORF">A4H34_03875</name>
</gene>
<dbReference type="AlphaFoldDB" id="A0A179B4C1"/>
<evidence type="ECO:0000313" key="3">
    <source>
        <dbReference type="Proteomes" id="UP000078368"/>
    </source>
</evidence>
<dbReference type="RefSeq" id="WP_064231149.1">
    <property type="nucleotide sequence ID" value="NZ_LVZK01000001.1"/>
</dbReference>
<keyword evidence="3" id="KW-1185">Reference proteome</keyword>
<proteinExistence type="predicted"/>
<comment type="caution">
    <text evidence="2">The sequence shown here is derived from an EMBL/GenBank/DDBJ whole genome shotgun (WGS) entry which is preliminary data.</text>
</comment>